<reference evidence="3" key="1">
    <citation type="journal article" date="2014" name="Front. Microbiol.">
        <title>High frequency of phylogenetically diverse reductive dehalogenase-homologous genes in deep subseafloor sedimentary metagenomes.</title>
        <authorList>
            <person name="Kawai M."/>
            <person name="Futagami T."/>
            <person name="Toyoda A."/>
            <person name="Takaki Y."/>
            <person name="Nishi S."/>
            <person name="Hori S."/>
            <person name="Arai W."/>
            <person name="Tsubouchi T."/>
            <person name="Morono Y."/>
            <person name="Uchiyama I."/>
            <person name="Ito T."/>
            <person name="Fujiyama A."/>
            <person name="Inagaki F."/>
            <person name="Takami H."/>
        </authorList>
    </citation>
    <scope>NUCLEOTIDE SEQUENCE</scope>
    <source>
        <strain evidence="3">Expedition CK06-06</strain>
    </source>
</reference>
<evidence type="ECO:0000256" key="2">
    <source>
        <dbReference type="ARBA" id="ARBA00023002"/>
    </source>
</evidence>
<dbReference type="NCBIfam" id="NF005559">
    <property type="entry name" value="PRK07231.1"/>
    <property type="match status" value="1"/>
</dbReference>
<dbReference type="AlphaFoldDB" id="X1FY33"/>
<dbReference type="PANTHER" id="PTHR24321:SF8">
    <property type="entry name" value="ESTRADIOL 17-BETA-DEHYDROGENASE 8-RELATED"/>
    <property type="match status" value="1"/>
</dbReference>
<dbReference type="InterPro" id="IPR036291">
    <property type="entry name" value="NAD(P)-bd_dom_sf"/>
</dbReference>
<keyword evidence="2" id="KW-0560">Oxidoreductase</keyword>
<dbReference type="Gene3D" id="3.40.50.720">
    <property type="entry name" value="NAD(P)-binding Rossmann-like Domain"/>
    <property type="match status" value="1"/>
</dbReference>
<dbReference type="InterPro" id="IPR020904">
    <property type="entry name" value="Sc_DH/Rdtase_CS"/>
</dbReference>
<dbReference type="PRINTS" id="PR00081">
    <property type="entry name" value="GDHRDH"/>
</dbReference>
<dbReference type="EMBL" id="BARU01017882">
    <property type="protein sequence ID" value="GAH49912.1"/>
    <property type="molecule type" value="Genomic_DNA"/>
</dbReference>
<dbReference type="NCBIfam" id="NF009466">
    <property type="entry name" value="PRK12826.1-2"/>
    <property type="match status" value="1"/>
</dbReference>
<gene>
    <name evidence="3" type="ORF">S03H2_29608</name>
</gene>
<dbReference type="SUPFAM" id="SSF51735">
    <property type="entry name" value="NAD(P)-binding Rossmann-fold domains"/>
    <property type="match status" value="1"/>
</dbReference>
<proteinExistence type="inferred from homology"/>
<dbReference type="PANTHER" id="PTHR24321">
    <property type="entry name" value="DEHYDROGENASES, SHORT CHAIN"/>
    <property type="match status" value="1"/>
</dbReference>
<evidence type="ECO:0000256" key="1">
    <source>
        <dbReference type="ARBA" id="ARBA00006484"/>
    </source>
</evidence>
<comment type="caution">
    <text evidence="3">The sequence shown here is derived from an EMBL/GenBank/DDBJ whole genome shotgun (WGS) entry which is preliminary data.</text>
</comment>
<dbReference type="PROSITE" id="PS00061">
    <property type="entry name" value="ADH_SHORT"/>
    <property type="match status" value="1"/>
</dbReference>
<accession>X1FY33</accession>
<dbReference type="GO" id="GO:0016491">
    <property type="term" value="F:oxidoreductase activity"/>
    <property type="evidence" value="ECO:0007669"/>
    <property type="project" value="UniProtKB-KW"/>
</dbReference>
<sequence length="258" mass="27390">MLLANRVAIITGGARGIGRGIAQKFAEEGCTIVIADLLVVEANKTVADILKEGGKGLAIQCDVSDSKQVKHLVDTVIEKYGKVDILVNNASFGPPSRSFADIPEDEWDKVIAVSLTGVFLCCQAVIPHMKAKGYGRIINISSGVAISPAFPMAHYVSAKAGVLGMTRDLALELAPLKICVNAILPGPTRTELWDSVIPPDADKDAFFTEMGEKIVPMKRVGTPEDIASVALFLASDLSAFITGEQISVGGGLPLRYQR</sequence>
<protein>
    <submittedName>
        <fullName evidence="3">Uncharacterized protein</fullName>
    </submittedName>
</protein>
<dbReference type="CDD" id="cd05233">
    <property type="entry name" value="SDR_c"/>
    <property type="match status" value="1"/>
</dbReference>
<name>X1FY33_9ZZZZ</name>
<dbReference type="InterPro" id="IPR002347">
    <property type="entry name" value="SDR_fam"/>
</dbReference>
<comment type="similarity">
    <text evidence="1">Belongs to the short-chain dehydrogenases/reductases (SDR) family.</text>
</comment>
<dbReference type="FunFam" id="3.40.50.720:FF:000084">
    <property type="entry name" value="Short-chain dehydrogenase reductase"/>
    <property type="match status" value="1"/>
</dbReference>
<evidence type="ECO:0000313" key="3">
    <source>
        <dbReference type="EMBL" id="GAH49912.1"/>
    </source>
</evidence>
<dbReference type="Pfam" id="PF13561">
    <property type="entry name" value="adh_short_C2"/>
    <property type="match status" value="1"/>
</dbReference>
<dbReference type="PRINTS" id="PR00080">
    <property type="entry name" value="SDRFAMILY"/>
</dbReference>
<organism evidence="3">
    <name type="scientific">marine sediment metagenome</name>
    <dbReference type="NCBI Taxonomy" id="412755"/>
    <lineage>
        <taxon>unclassified sequences</taxon>
        <taxon>metagenomes</taxon>
        <taxon>ecological metagenomes</taxon>
    </lineage>
</organism>